<accession>A0ABT7QRW4</accession>
<dbReference type="Gene3D" id="2.60.120.10">
    <property type="entry name" value="Jelly Rolls"/>
    <property type="match status" value="1"/>
</dbReference>
<dbReference type="InterPro" id="IPR014710">
    <property type="entry name" value="RmlC-like_jellyroll"/>
</dbReference>
<dbReference type="SUPFAM" id="SSF51182">
    <property type="entry name" value="RmlC-like cupins"/>
    <property type="match status" value="1"/>
</dbReference>
<reference evidence="2" key="1">
    <citation type="submission" date="2023-01" db="EMBL/GenBank/DDBJ databases">
        <title>Sulfurovum sp. XTW-4 genome assembly.</title>
        <authorList>
            <person name="Wang J."/>
        </authorList>
    </citation>
    <scope>NUCLEOTIDE SEQUENCE</scope>
    <source>
        <strain evidence="2">XTW-4</strain>
    </source>
</reference>
<dbReference type="RefSeq" id="WP_289401771.1">
    <property type="nucleotide sequence ID" value="NZ_JAQIBC010000003.1"/>
</dbReference>
<dbReference type="Proteomes" id="UP001169066">
    <property type="component" value="Unassembled WGS sequence"/>
</dbReference>
<dbReference type="Pfam" id="PF07883">
    <property type="entry name" value="Cupin_2"/>
    <property type="match status" value="1"/>
</dbReference>
<protein>
    <submittedName>
        <fullName evidence="2">Cupin domain-containing protein</fullName>
    </submittedName>
</protein>
<dbReference type="InterPro" id="IPR011051">
    <property type="entry name" value="RmlC_Cupin_sf"/>
</dbReference>
<evidence type="ECO:0000259" key="1">
    <source>
        <dbReference type="Pfam" id="PF07883"/>
    </source>
</evidence>
<sequence length="97" mass="11278">MNIYDTITPQSCETFTPLLEHKNIKINRIVSSDDLDETEYLQEEDEWLVLLEGEATLLLNESEQTLKRGDTLFIPANTPHRVLYTQNGTLWLTVHIF</sequence>
<comment type="caution">
    <text evidence="2">The sequence shown here is derived from an EMBL/GenBank/DDBJ whole genome shotgun (WGS) entry which is preliminary data.</text>
</comment>
<gene>
    <name evidence="2" type="ORF">PF327_06315</name>
</gene>
<dbReference type="InterPro" id="IPR013096">
    <property type="entry name" value="Cupin_2"/>
</dbReference>
<keyword evidence="3" id="KW-1185">Reference proteome</keyword>
<feature type="domain" description="Cupin type-2" evidence="1">
    <location>
        <begin position="42"/>
        <end position="86"/>
    </location>
</feature>
<evidence type="ECO:0000313" key="3">
    <source>
        <dbReference type="Proteomes" id="UP001169066"/>
    </source>
</evidence>
<evidence type="ECO:0000313" key="2">
    <source>
        <dbReference type="EMBL" id="MDM5263807.1"/>
    </source>
</evidence>
<organism evidence="2 3">
    <name type="scientific">Sulfurovum xiamenensis</name>
    <dbReference type="NCBI Taxonomy" id="3019066"/>
    <lineage>
        <taxon>Bacteria</taxon>
        <taxon>Pseudomonadati</taxon>
        <taxon>Campylobacterota</taxon>
        <taxon>Epsilonproteobacteria</taxon>
        <taxon>Campylobacterales</taxon>
        <taxon>Sulfurovaceae</taxon>
        <taxon>Sulfurovum</taxon>
    </lineage>
</organism>
<proteinExistence type="predicted"/>
<dbReference type="EMBL" id="JAQIBC010000003">
    <property type="protein sequence ID" value="MDM5263807.1"/>
    <property type="molecule type" value="Genomic_DNA"/>
</dbReference>
<name>A0ABT7QRW4_9BACT</name>